<dbReference type="Proteomes" id="UP001079657">
    <property type="component" value="Unassembled WGS sequence"/>
</dbReference>
<gene>
    <name evidence="1" type="ORF">OXH55_02685</name>
</gene>
<accession>A0ABT4CNI2</accession>
<dbReference type="RefSeq" id="WP_268047932.1">
    <property type="nucleotide sequence ID" value="NZ_JAPQES010000001.1"/>
</dbReference>
<name>A0ABT4CNI2_9CLOT</name>
<protein>
    <submittedName>
        <fullName evidence="1">Uncharacterized protein</fullName>
    </submittedName>
</protein>
<evidence type="ECO:0000313" key="2">
    <source>
        <dbReference type="Proteomes" id="UP001079657"/>
    </source>
</evidence>
<comment type="caution">
    <text evidence="1">The sequence shown here is derived from an EMBL/GenBank/DDBJ whole genome shotgun (WGS) entry which is preliminary data.</text>
</comment>
<sequence>MKNNSYTSLKNFSKNIIFKEINMNNILEITPRDILEWLLYNQKIISNESNKLKSEISQLINELNTTNKSSKKVKIKKEIKERKEYINAISKKLDKWAVNKYKNIQDIVKQILKQSIPEAREEEMQNIFIKFEKMLKDKKYSATSLKKIIDINIKAYRKQMIKPYCETNLPILPQNIDNKKEDDEKNIEETIIPTEVLINSPKNSSENLKVNMFYASIVGRDRGNNLSNESFELMLLKSLDYISKFLYGTLQSQITELYKEIENSNNFHYKNIR</sequence>
<dbReference type="EMBL" id="JAPQES010000001">
    <property type="protein sequence ID" value="MCY6369554.1"/>
    <property type="molecule type" value="Genomic_DNA"/>
</dbReference>
<organism evidence="1 2">
    <name type="scientific">Clostridium ganghwense</name>
    <dbReference type="NCBI Taxonomy" id="312089"/>
    <lineage>
        <taxon>Bacteria</taxon>
        <taxon>Bacillati</taxon>
        <taxon>Bacillota</taxon>
        <taxon>Clostridia</taxon>
        <taxon>Eubacteriales</taxon>
        <taxon>Clostridiaceae</taxon>
        <taxon>Clostridium</taxon>
    </lineage>
</organism>
<evidence type="ECO:0000313" key="1">
    <source>
        <dbReference type="EMBL" id="MCY6369554.1"/>
    </source>
</evidence>
<proteinExistence type="predicted"/>
<reference evidence="1" key="1">
    <citation type="submission" date="2022-12" db="EMBL/GenBank/DDBJ databases">
        <authorList>
            <person name="Wang J."/>
        </authorList>
    </citation>
    <scope>NUCLEOTIDE SEQUENCE</scope>
    <source>
        <strain evidence="1">HY-42-06</strain>
    </source>
</reference>
<keyword evidence="2" id="KW-1185">Reference proteome</keyword>